<proteinExistence type="predicted"/>
<keyword evidence="2" id="KW-1185">Reference proteome</keyword>
<comment type="caution">
    <text evidence="1">The sequence shown here is derived from an EMBL/GenBank/DDBJ whole genome shotgun (WGS) entry which is preliminary data.</text>
</comment>
<name>A0A4Q7NY23_9FLAO</name>
<reference evidence="1 2" key="1">
    <citation type="submission" date="2019-02" db="EMBL/GenBank/DDBJ databases">
        <title>Genomic Encyclopedia of Type Strains, Phase IV (KMG-IV): sequencing the most valuable type-strain genomes for metagenomic binning, comparative biology and taxonomic classification.</title>
        <authorList>
            <person name="Goeker M."/>
        </authorList>
    </citation>
    <scope>NUCLEOTIDE SEQUENCE [LARGE SCALE GENOMIC DNA]</scope>
    <source>
        <strain evidence="1 2">DSM 17196</strain>
    </source>
</reference>
<gene>
    <name evidence="1" type="ORF">EV197_3014</name>
</gene>
<evidence type="ECO:0000313" key="1">
    <source>
        <dbReference type="EMBL" id="RZS91910.1"/>
    </source>
</evidence>
<evidence type="ECO:0000313" key="2">
    <source>
        <dbReference type="Proteomes" id="UP000292262"/>
    </source>
</evidence>
<dbReference type="RefSeq" id="WP_130287542.1">
    <property type="nucleotide sequence ID" value="NZ_SGXE01000005.1"/>
</dbReference>
<dbReference type="Proteomes" id="UP000292262">
    <property type="component" value="Unassembled WGS sequence"/>
</dbReference>
<protein>
    <submittedName>
        <fullName evidence="1">Uncharacterized protein</fullName>
    </submittedName>
</protein>
<dbReference type="EMBL" id="SGXE01000005">
    <property type="protein sequence ID" value="RZS91910.1"/>
    <property type="molecule type" value="Genomic_DNA"/>
</dbReference>
<sequence length="209" mass="23321">MSKKWCIWTFLTALVLLIAIQERVDAPNQEIILHFQSGDTNTNEVAVTLAAVKEQLALVGIEPVAVVKDEANGIVRIQYYSSQKVEVVKNIFSGKDPIALQHLVYDANDKNNNPIPQDQKDVHDLSISVLEIQPVSGLGNLEFNCIQVPEIKFRTEGNLHTYLWALSGNISLPRPTVLQETKIKINTTFVVNIHERTYSIPQVRAGPLA</sequence>
<organism evidence="1 2">
    <name type="scientific">Aquimarina brevivitae</name>
    <dbReference type="NCBI Taxonomy" id="323412"/>
    <lineage>
        <taxon>Bacteria</taxon>
        <taxon>Pseudomonadati</taxon>
        <taxon>Bacteroidota</taxon>
        <taxon>Flavobacteriia</taxon>
        <taxon>Flavobacteriales</taxon>
        <taxon>Flavobacteriaceae</taxon>
        <taxon>Aquimarina</taxon>
    </lineage>
</organism>
<dbReference type="AlphaFoldDB" id="A0A4Q7NY23"/>
<accession>A0A4Q7NY23</accession>
<dbReference type="OrthoDB" id="1144910at2"/>